<dbReference type="Proteomes" id="UP000311713">
    <property type="component" value="Unassembled WGS sequence"/>
</dbReference>
<evidence type="ECO:0000313" key="3">
    <source>
        <dbReference type="Proteomes" id="UP000311713"/>
    </source>
</evidence>
<protein>
    <submittedName>
        <fullName evidence="2">Uncharacterized protein</fullName>
    </submittedName>
</protein>
<feature type="transmembrane region" description="Helical" evidence="1">
    <location>
        <begin position="116"/>
        <end position="135"/>
    </location>
</feature>
<evidence type="ECO:0000313" key="2">
    <source>
        <dbReference type="EMBL" id="TNM34175.1"/>
    </source>
</evidence>
<feature type="transmembrane region" description="Helical" evidence="1">
    <location>
        <begin position="141"/>
        <end position="159"/>
    </location>
</feature>
<keyword evidence="1" id="KW-0812">Transmembrane</keyword>
<dbReference type="RefSeq" id="WP_139639938.1">
    <property type="nucleotide sequence ID" value="NZ_BAAAZS010000014.1"/>
</dbReference>
<name>A0A5C4VF01_9ACTN</name>
<accession>A0A5C4VF01</accession>
<keyword evidence="3" id="KW-1185">Reference proteome</keyword>
<keyword evidence="1" id="KW-0472">Membrane</keyword>
<organism evidence="2 3">
    <name type="scientific">Streptomyces sedi</name>
    <dbReference type="NCBI Taxonomy" id="555059"/>
    <lineage>
        <taxon>Bacteria</taxon>
        <taxon>Bacillati</taxon>
        <taxon>Actinomycetota</taxon>
        <taxon>Actinomycetes</taxon>
        <taxon>Kitasatosporales</taxon>
        <taxon>Streptomycetaceae</taxon>
        <taxon>Streptomyces</taxon>
    </lineage>
</organism>
<keyword evidence="1" id="KW-1133">Transmembrane helix</keyword>
<dbReference type="EMBL" id="VDGT01000001">
    <property type="protein sequence ID" value="TNM34175.1"/>
    <property type="molecule type" value="Genomic_DNA"/>
</dbReference>
<reference evidence="2 3" key="1">
    <citation type="submission" date="2019-06" db="EMBL/GenBank/DDBJ databases">
        <title>Draft genome of Streptomyces sedi sp. JCM16909.</title>
        <authorList>
            <person name="Klykleung N."/>
            <person name="Tanasupawat S."/>
            <person name="Kudo T."/>
            <person name="Yuki M."/>
            <person name="Ohkuma M."/>
        </authorList>
    </citation>
    <scope>NUCLEOTIDE SEQUENCE [LARGE SCALE GENOMIC DNA]</scope>
    <source>
        <strain evidence="2 3">JCM 16909</strain>
    </source>
</reference>
<dbReference type="OrthoDB" id="4173022at2"/>
<dbReference type="AlphaFoldDB" id="A0A5C4VF01"/>
<gene>
    <name evidence="2" type="ORF">FH715_00255</name>
</gene>
<sequence>MKDHEIIPSFAGQEHVSLTVGHAPARVVAIAHEYGYALDDYLMTVRPVRYRMRFVRDDSEEARRRAAWADYHYRASGAWWASCWPTPPPASGVSPDDAAAYRIAVHQQRHHPWRQLLLAFGVLMSLTLIGAWALAKVSAPAAVLLPLVAAGLGGWLMTWSRRKARAALPAHVARLEQFERQRVHPSDERPEGR</sequence>
<evidence type="ECO:0000256" key="1">
    <source>
        <dbReference type="SAM" id="Phobius"/>
    </source>
</evidence>
<proteinExistence type="predicted"/>
<comment type="caution">
    <text evidence="2">The sequence shown here is derived from an EMBL/GenBank/DDBJ whole genome shotgun (WGS) entry which is preliminary data.</text>
</comment>